<evidence type="ECO:0008006" key="2">
    <source>
        <dbReference type="Google" id="ProtNLM"/>
    </source>
</evidence>
<sequence length="107" mass="12195">MIFFHGTNKKNWLRIQQEGILWGGDTWYHTGGKKGYRYTYLTPDVEIARKYGDIVLEVNYEPKGVGNGDNFGFNPPPGQTCWQFSVFVPISISCIKKVEKHLAIGII</sequence>
<organism evidence="1">
    <name type="scientific">marine sediment metagenome</name>
    <dbReference type="NCBI Taxonomy" id="412755"/>
    <lineage>
        <taxon>unclassified sequences</taxon>
        <taxon>metagenomes</taxon>
        <taxon>ecological metagenomes</taxon>
    </lineage>
</organism>
<protein>
    <recommendedName>
        <fullName evidence="2">PARP catalytic domain-containing protein</fullName>
    </recommendedName>
</protein>
<comment type="caution">
    <text evidence="1">The sequence shown here is derived from an EMBL/GenBank/DDBJ whole genome shotgun (WGS) entry which is preliminary data.</text>
</comment>
<evidence type="ECO:0000313" key="1">
    <source>
        <dbReference type="EMBL" id="KKM95019.1"/>
    </source>
</evidence>
<gene>
    <name evidence="1" type="ORF">LCGC14_1192500</name>
</gene>
<name>A0A0F9LJ58_9ZZZZ</name>
<reference evidence="1" key="1">
    <citation type="journal article" date="2015" name="Nature">
        <title>Complex archaea that bridge the gap between prokaryotes and eukaryotes.</title>
        <authorList>
            <person name="Spang A."/>
            <person name="Saw J.H."/>
            <person name="Jorgensen S.L."/>
            <person name="Zaremba-Niedzwiedzka K."/>
            <person name="Martijn J."/>
            <person name="Lind A.E."/>
            <person name="van Eijk R."/>
            <person name="Schleper C."/>
            <person name="Guy L."/>
            <person name="Ettema T.J."/>
        </authorList>
    </citation>
    <scope>NUCLEOTIDE SEQUENCE</scope>
</reference>
<dbReference type="EMBL" id="LAZR01006063">
    <property type="protein sequence ID" value="KKM95019.1"/>
    <property type="molecule type" value="Genomic_DNA"/>
</dbReference>
<dbReference type="AlphaFoldDB" id="A0A0F9LJ58"/>
<proteinExistence type="predicted"/>
<accession>A0A0F9LJ58</accession>